<dbReference type="GO" id="GO:0016746">
    <property type="term" value="F:acyltransferase activity"/>
    <property type="evidence" value="ECO:0007669"/>
    <property type="project" value="UniProtKB-KW"/>
</dbReference>
<comment type="caution">
    <text evidence="4">The sequence shown here is derived from an EMBL/GenBank/DDBJ whole genome shotgun (WGS) entry which is preliminary data.</text>
</comment>
<name>A0ABD2SQW0_9SOLN</name>
<dbReference type="EMBL" id="JBJKTR010000014">
    <property type="protein sequence ID" value="KAL3346219.1"/>
    <property type="molecule type" value="Genomic_DNA"/>
</dbReference>
<reference evidence="4 5" key="1">
    <citation type="submission" date="2024-05" db="EMBL/GenBank/DDBJ databases">
        <title>De novo assembly of an allotetraploid wild potato.</title>
        <authorList>
            <person name="Hosaka A.J."/>
        </authorList>
    </citation>
    <scope>NUCLEOTIDE SEQUENCE [LARGE SCALE GENOMIC DNA]</scope>
    <source>
        <tissue evidence="4">Young leaves</tissue>
    </source>
</reference>
<protein>
    <submittedName>
        <fullName evidence="4">Uncharacterized protein</fullName>
    </submittedName>
</protein>
<evidence type="ECO:0000256" key="2">
    <source>
        <dbReference type="ARBA" id="ARBA00022679"/>
    </source>
</evidence>
<evidence type="ECO:0000313" key="5">
    <source>
        <dbReference type="Proteomes" id="UP001627284"/>
    </source>
</evidence>
<organism evidence="4 5">
    <name type="scientific">Solanum stoloniferum</name>
    <dbReference type="NCBI Taxonomy" id="62892"/>
    <lineage>
        <taxon>Eukaryota</taxon>
        <taxon>Viridiplantae</taxon>
        <taxon>Streptophyta</taxon>
        <taxon>Embryophyta</taxon>
        <taxon>Tracheophyta</taxon>
        <taxon>Spermatophyta</taxon>
        <taxon>Magnoliopsida</taxon>
        <taxon>eudicotyledons</taxon>
        <taxon>Gunneridae</taxon>
        <taxon>Pentapetalae</taxon>
        <taxon>asterids</taxon>
        <taxon>lamiids</taxon>
        <taxon>Solanales</taxon>
        <taxon>Solanaceae</taxon>
        <taxon>Solanoideae</taxon>
        <taxon>Solaneae</taxon>
        <taxon>Solanum</taxon>
    </lineage>
</organism>
<dbReference type="PANTHER" id="PTHR31623">
    <property type="entry name" value="F21J9.9"/>
    <property type="match status" value="1"/>
</dbReference>
<keyword evidence="2" id="KW-0808">Transferase</keyword>
<accession>A0ABD2SQW0</accession>
<evidence type="ECO:0000256" key="1">
    <source>
        <dbReference type="ARBA" id="ARBA00009861"/>
    </source>
</evidence>
<comment type="similarity">
    <text evidence="1">Belongs to the plant acyltransferase family.</text>
</comment>
<sequence length="209" mass="22948">MLIIYPNILKTHFQNCCQLIIYPFAGRLKEDVTFVDCNDFGAEILNVRINCPVSEILNNPDNDAIDIVFPRNLPWGNTCSLEGRGSLLVAQLNHFNCGGIVVSACVSHKIADGYSTAKFFTDWASTARAPISTELSGLKSGTDDIFPAMEDLPAVPNTEPLEPQRIVTRQYHIPSSSLIKLKNTVATESAVQNPTRVEVATAHSFINVE</sequence>
<proteinExistence type="inferred from homology"/>
<gene>
    <name evidence="4" type="ORF">AABB24_024914</name>
</gene>
<evidence type="ECO:0000313" key="4">
    <source>
        <dbReference type="EMBL" id="KAL3346219.1"/>
    </source>
</evidence>
<dbReference type="Gene3D" id="3.30.559.10">
    <property type="entry name" value="Chloramphenicol acetyltransferase-like domain"/>
    <property type="match status" value="1"/>
</dbReference>
<keyword evidence="3" id="KW-0012">Acyltransferase</keyword>
<keyword evidence="5" id="KW-1185">Reference proteome</keyword>
<dbReference type="Proteomes" id="UP001627284">
    <property type="component" value="Unassembled WGS sequence"/>
</dbReference>
<dbReference type="AlphaFoldDB" id="A0ABD2SQW0"/>
<dbReference type="PANTHER" id="PTHR31623:SF49">
    <property type="entry name" value="ACYLSUGAR ACYLTRANSFERASE 3-LIKE"/>
    <property type="match status" value="1"/>
</dbReference>
<dbReference type="Pfam" id="PF02458">
    <property type="entry name" value="Transferase"/>
    <property type="match status" value="1"/>
</dbReference>
<evidence type="ECO:0000256" key="3">
    <source>
        <dbReference type="ARBA" id="ARBA00023315"/>
    </source>
</evidence>
<dbReference type="InterPro" id="IPR023213">
    <property type="entry name" value="CAT-like_dom_sf"/>
</dbReference>